<dbReference type="AlphaFoldDB" id="A0A7W7WK26"/>
<evidence type="ECO:0000313" key="1">
    <source>
        <dbReference type="EMBL" id="MBB4949575.1"/>
    </source>
</evidence>
<sequence length="148" mass="16699">MITVRSRHRGTVRITRYPGVTHYKLGGHHDTTTCADCGTTTRSVFRLWERTDRLCPPCTGRHLHQNVGTSTPTQPGRTLQRGERLRSPHCFWTVIAVRRVELPICGPGSQYTAYVLRCDDGHYQLWRGALLAAADFHLLPPTQQPTPA</sequence>
<gene>
    <name evidence="1" type="ORF">F4556_005110</name>
</gene>
<proteinExistence type="predicted"/>
<dbReference type="Proteomes" id="UP000573327">
    <property type="component" value="Unassembled WGS sequence"/>
</dbReference>
<reference evidence="1 2" key="1">
    <citation type="submission" date="2020-08" db="EMBL/GenBank/DDBJ databases">
        <title>Sequencing the genomes of 1000 actinobacteria strains.</title>
        <authorList>
            <person name="Klenk H.-P."/>
        </authorList>
    </citation>
    <scope>NUCLEOTIDE SEQUENCE [LARGE SCALE GENOMIC DNA]</scope>
    <source>
        <strain evidence="1 2">DSM 44786</strain>
    </source>
</reference>
<protein>
    <submittedName>
        <fullName evidence="1">Uncharacterized protein</fullName>
    </submittedName>
</protein>
<keyword evidence="2" id="KW-1185">Reference proteome</keyword>
<name>A0A7W7WK26_9ACTN</name>
<accession>A0A7W7WK26</accession>
<organism evidence="1 2">
    <name type="scientific">Kitasatospora gansuensis</name>
    <dbReference type="NCBI Taxonomy" id="258050"/>
    <lineage>
        <taxon>Bacteria</taxon>
        <taxon>Bacillati</taxon>
        <taxon>Actinomycetota</taxon>
        <taxon>Actinomycetes</taxon>
        <taxon>Kitasatosporales</taxon>
        <taxon>Streptomycetaceae</taxon>
        <taxon>Kitasatospora</taxon>
    </lineage>
</organism>
<evidence type="ECO:0000313" key="2">
    <source>
        <dbReference type="Proteomes" id="UP000573327"/>
    </source>
</evidence>
<comment type="caution">
    <text evidence="1">The sequence shown here is derived from an EMBL/GenBank/DDBJ whole genome shotgun (WGS) entry which is preliminary data.</text>
</comment>
<dbReference type="EMBL" id="JACHJR010000001">
    <property type="protein sequence ID" value="MBB4949575.1"/>
    <property type="molecule type" value="Genomic_DNA"/>
</dbReference>
<dbReference type="RefSeq" id="WP_184920008.1">
    <property type="nucleotide sequence ID" value="NZ_JACHJR010000001.1"/>
</dbReference>